<evidence type="ECO:0000313" key="2">
    <source>
        <dbReference type="EMBL" id="KAF9616733.1"/>
    </source>
</evidence>
<protein>
    <recommendedName>
        <fullName evidence="1">F-box domain-containing protein</fullName>
    </recommendedName>
</protein>
<dbReference type="Gene3D" id="1.20.1280.50">
    <property type="match status" value="1"/>
</dbReference>
<dbReference type="InterPro" id="IPR001810">
    <property type="entry name" value="F-box_dom"/>
</dbReference>
<accession>A0A835M212</accession>
<dbReference type="OrthoDB" id="692435at2759"/>
<dbReference type="PANTHER" id="PTHR31672">
    <property type="entry name" value="BNACNNG10540D PROTEIN"/>
    <property type="match status" value="1"/>
</dbReference>
<evidence type="ECO:0000313" key="3">
    <source>
        <dbReference type="Proteomes" id="UP000631114"/>
    </source>
</evidence>
<name>A0A835M212_9MAGN</name>
<dbReference type="Pfam" id="PF12937">
    <property type="entry name" value="F-box-like"/>
    <property type="match status" value="1"/>
</dbReference>
<dbReference type="PROSITE" id="PS50181">
    <property type="entry name" value="FBOX"/>
    <property type="match status" value="1"/>
</dbReference>
<keyword evidence="3" id="KW-1185">Reference proteome</keyword>
<evidence type="ECO:0000259" key="1">
    <source>
        <dbReference type="PROSITE" id="PS50181"/>
    </source>
</evidence>
<dbReference type="PANTHER" id="PTHR31672:SF13">
    <property type="entry name" value="F-BOX PROTEIN CPR30-LIKE"/>
    <property type="match status" value="1"/>
</dbReference>
<sequence length="370" mass="43015">MLEKVYQLFYPNSFTGRQLPDEIIVDIFGRLPAECIVRCGHACKPLHALMRSPAFVYKHLNRATPVIAFSYHWKSYWEEVRVHFTDDLVRTISLKSVPLEKYYLPVLFCSYNGFLLLRGSKEVIIWNPISEQLVRVTLPLGSCLCGFFIYPQTMEYRIIHQSRESNYFKFFVYGLMSKESKKITFSHPPTTEKAPILLHGVLHWMVSDDAYQIVHGVQPDCSNSIVLFNINSEDFYTTPHPGVQCGLKKKHGKMELIEMEGHLCFCDSSSNENVVIWILEDYEDMIWRKRFIVMMESLMEFCGIQWRYGYNVNVGGFQIYNKELLVRVSKNDIILYDLQTGVCRRVGNRVKNDSHVVAVPHINSLVLDID</sequence>
<reference evidence="2 3" key="1">
    <citation type="submission" date="2020-10" db="EMBL/GenBank/DDBJ databases">
        <title>The Coptis chinensis genome and diversification of protoberbering-type alkaloids.</title>
        <authorList>
            <person name="Wang B."/>
            <person name="Shu S."/>
            <person name="Song C."/>
            <person name="Liu Y."/>
        </authorList>
    </citation>
    <scope>NUCLEOTIDE SEQUENCE [LARGE SCALE GENOMIC DNA]</scope>
    <source>
        <strain evidence="2">HL-2020</strain>
        <tissue evidence="2">Leaf</tissue>
    </source>
</reference>
<dbReference type="InterPro" id="IPR050796">
    <property type="entry name" value="SCF_F-box_component"/>
</dbReference>
<organism evidence="2 3">
    <name type="scientific">Coptis chinensis</name>
    <dbReference type="NCBI Taxonomy" id="261450"/>
    <lineage>
        <taxon>Eukaryota</taxon>
        <taxon>Viridiplantae</taxon>
        <taxon>Streptophyta</taxon>
        <taxon>Embryophyta</taxon>
        <taxon>Tracheophyta</taxon>
        <taxon>Spermatophyta</taxon>
        <taxon>Magnoliopsida</taxon>
        <taxon>Ranunculales</taxon>
        <taxon>Ranunculaceae</taxon>
        <taxon>Coptidoideae</taxon>
        <taxon>Coptis</taxon>
    </lineage>
</organism>
<proteinExistence type="predicted"/>
<comment type="caution">
    <text evidence="2">The sequence shown here is derived from an EMBL/GenBank/DDBJ whole genome shotgun (WGS) entry which is preliminary data.</text>
</comment>
<dbReference type="InterPro" id="IPR013187">
    <property type="entry name" value="F-box-assoc_dom_typ3"/>
</dbReference>
<dbReference type="SMART" id="SM00256">
    <property type="entry name" value="FBOX"/>
    <property type="match status" value="1"/>
</dbReference>
<dbReference type="SUPFAM" id="SSF81383">
    <property type="entry name" value="F-box domain"/>
    <property type="match status" value="1"/>
</dbReference>
<dbReference type="InterPro" id="IPR036047">
    <property type="entry name" value="F-box-like_dom_sf"/>
</dbReference>
<dbReference type="EMBL" id="JADFTS010000003">
    <property type="protein sequence ID" value="KAF9616733.1"/>
    <property type="molecule type" value="Genomic_DNA"/>
</dbReference>
<dbReference type="Pfam" id="PF08268">
    <property type="entry name" value="FBA_3"/>
    <property type="match status" value="1"/>
</dbReference>
<dbReference type="Proteomes" id="UP000631114">
    <property type="component" value="Unassembled WGS sequence"/>
</dbReference>
<dbReference type="InterPro" id="IPR017451">
    <property type="entry name" value="F-box-assoc_interact_dom"/>
</dbReference>
<gene>
    <name evidence="2" type="ORF">IFM89_032252</name>
</gene>
<dbReference type="NCBIfam" id="TIGR01640">
    <property type="entry name" value="F_box_assoc_1"/>
    <property type="match status" value="1"/>
</dbReference>
<feature type="domain" description="F-box" evidence="1">
    <location>
        <begin position="13"/>
        <end position="60"/>
    </location>
</feature>
<dbReference type="AlphaFoldDB" id="A0A835M212"/>